<reference evidence="3" key="1">
    <citation type="journal article" date="2019" name="Int. J. Syst. Evol. Microbiol.">
        <title>The Global Catalogue of Microorganisms (GCM) 10K type strain sequencing project: providing services to taxonomists for standard genome sequencing and annotation.</title>
        <authorList>
            <consortium name="The Broad Institute Genomics Platform"/>
            <consortium name="The Broad Institute Genome Sequencing Center for Infectious Disease"/>
            <person name="Wu L."/>
            <person name="Ma J."/>
        </authorList>
    </citation>
    <scope>NUCLEOTIDE SEQUENCE [LARGE SCALE GENOMIC DNA]</scope>
    <source>
        <strain evidence="3">JCM 18015</strain>
    </source>
</reference>
<dbReference type="Pfam" id="PF00903">
    <property type="entry name" value="Glyoxalase"/>
    <property type="match status" value="1"/>
</dbReference>
<evidence type="ECO:0000313" key="3">
    <source>
        <dbReference type="Proteomes" id="UP001499910"/>
    </source>
</evidence>
<evidence type="ECO:0000259" key="1">
    <source>
        <dbReference type="PROSITE" id="PS51819"/>
    </source>
</evidence>
<dbReference type="PANTHER" id="PTHR36503">
    <property type="entry name" value="BLR2520 PROTEIN"/>
    <property type="match status" value="1"/>
</dbReference>
<dbReference type="Proteomes" id="UP001499910">
    <property type="component" value="Unassembled WGS sequence"/>
</dbReference>
<dbReference type="SUPFAM" id="SSF54593">
    <property type="entry name" value="Glyoxalase/Bleomycin resistance protein/Dihydroxybiphenyl dioxygenase"/>
    <property type="match status" value="1"/>
</dbReference>
<comment type="caution">
    <text evidence="2">The sequence shown here is derived from an EMBL/GenBank/DDBJ whole genome shotgun (WGS) entry which is preliminary data.</text>
</comment>
<dbReference type="RefSeq" id="WP_259547180.1">
    <property type="nucleotide sequence ID" value="NZ_BAABHW010000001.1"/>
</dbReference>
<dbReference type="EMBL" id="BAABHW010000001">
    <property type="protein sequence ID" value="GAA5064939.1"/>
    <property type="molecule type" value="Genomic_DNA"/>
</dbReference>
<dbReference type="Gene3D" id="3.10.180.10">
    <property type="entry name" value="2,3-Dihydroxybiphenyl 1,2-Dioxygenase, domain 1"/>
    <property type="match status" value="1"/>
</dbReference>
<dbReference type="PANTHER" id="PTHR36503:SF1">
    <property type="entry name" value="BLR2520 PROTEIN"/>
    <property type="match status" value="1"/>
</dbReference>
<gene>
    <name evidence="2" type="ORF">GCM10023209_01960</name>
</gene>
<protein>
    <submittedName>
        <fullName evidence="2">VOC family protein</fullName>
    </submittedName>
</protein>
<name>A0ABP9KVA0_9RHOB</name>
<dbReference type="InterPro" id="IPR029068">
    <property type="entry name" value="Glyas_Bleomycin-R_OHBP_Dase"/>
</dbReference>
<keyword evidence="3" id="KW-1185">Reference proteome</keyword>
<dbReference type="PROSITE" id="PS51819">
    <property type="entry name" value="VOC"/>
    <property type="match status" value="1"/>
</dbReference>
<organism evidence="2 3">
    <name type="scientific">[Roseibacterium] beibuensis</name>
    <dbReference type="NCBI Taxonomy" id="1193142"/>
    <lineage>
        <taxon>Bacteria</taxon>
        <taxon>Pseudomonadati</taxon>
        <taxon>Pseudomonadota</taxon>
        <taxon>Alphaproteobacteria</taxon>
        <taxon>Rhodobacterales</taxon>
        <taxon>Roseobacteraceae</taxon>
        <taxon>Roseicyclus</taxon>
    </lineage>
</organism>
<dbReference type="InterPro" id="IPR037523">
    <property type="entry name" value="VOC_core"/>
</dbReference>
<feature type="domain" description="VOC" evidence="1">
    <location>
        <begin position="8"/>
        <end position="131"/>
    </location>
</feature>
<evidence type="ECO:0000313" key="2">
    <source>
        <dbReference type="EMBL" id="GAA5064939.1"/>
    </source>
</evidence>
<sequence length="148" mass="15946">MSESLQPRLSIVTLGVQSLDRARRFYVDGLRWPLAPHSNENIAFIQMPGMMLALFARGDLAADAGVTMEAVKVPPVTLAYLVRDEAEIQPILRLASAAGGRVVMGPTQREWGGISGYMADPDGFLWEIAFNPFVTLGPDGAMAAVDGE</sequence>
<dbReference type="InterPro" id="IPR004360">
    <property type="entry name" value="Glyas_Fos-R_dOase_dom"/>
</dbReference>
<proteinExistence type="predicted"/>
<accession>A0ABP9KVA0</accession>